<dbReference type="EMBL" id="CP125942">
    <property type="protein sequence ID" value="XAO46560.1"/>
    <property type="molecule type" value="Genomic_DNA"/>
</dbReference>
<proteinExistence type="predicted"/>
<dbReference type="KEGG" id="gey:QMQ05_03220"/>
<keyword evidence="2" id="KW-1185">Reference proteome</keyword>
<protein>
    <recommendedName>
        <fullName evidence="3">DUF4304 domain-containing protein</fullName>
    </recommendedName>
</protein>
<organism evidence="1 2">
    <name type="scientific">Glutamicibacter ectropisis</name>
    <dbReference type="NCBI Taxonomy" id="3046593"/>
    <lineage>
        <taxon>Bacteria</taxon>
        <taxon>Bacillati</taxon>
        <taxon>Actinomycetota</taxon>
        <taxon>Actinomycetes</taxon>
        <taxon>Micrococcales</taxon>
        <taxon>Micrococcaceae</taxon>
        <taxon>Glutamicibacter</taxon>
    </lineage>
</organism>
<evidence type="ECO:0008006" key="3">
    <source>
        <dbReference type="Google" id="ProtNLM"/>
    </source>
</evidence>
<reference evidence="1 2" key="1">
    <citation type="submission" date="2023-05" db="EMBL/GenBank/DDBJ databases">
        <title>Glutamicibacter sp. B1, complete genome.</title>
        <authorList>
            <person name="Long Y.H."/>
            <person name="Fang T."/>
            <person name="Li X.Y."/>
        </authorList>
    </citation>
    <scope>NUCLEOTIDE SEQUENCE [LARGE SCALE GENOMIC DNA]</scope>
    <source>
        <strain evidence="1 2">B1</strain>
    </source>
</reference>
<dbReference type="Proteomes" id="UP001486888">
    <property type="component" value="Chromosome"/>
</dbReference>
<sequence>MASQLAVRIIEAVRLLHRMGYAGVRVLPGMNASGTAWRIVIFNVTEWDNASQFGAPFEPRESCSYSTAANDVFNNHIQFPSDVSYVTVAEAILSEMPSIQRTALSATGNEEYVCWYAQLASQVHGLSDLPIAYADYFDDTDGWAIGWGSRQRIPHPPTYIAVAEEASK</sequence>
<gene>
    <name evidence="1" type="ORF">QMQ05_03220</name>
</gene>
<evidence type="ECO:0000313" key="2">
    <source>
        <dbReference type="Proteomes" id="UP001486888"/>
    </source>
</evidence>
<accession>A0AAU6WEY7</accession>
<evidence type="ECO:0000313" key="1">
    <source>
        <dbReference type="EMBL" id="XAO46560.1"/>
    </source>
</evidence>
<dbReference type="RefSeq" id="WP_345472963.1">
    <property type="nucleotide sequence ID" value="NZ_CP125942.1"/>
</dbReference>
<name>A0AAU6WEY7_9MICC</name>
<dbReference type="AlphaFoldDB" id="A0AAU6WEY7"/>